<dbReference type="Pfam" id="PF15956">
    <property type="entry name" value="DUF4760"/>
    <property type="match status" value="1"/>
</dbReference>
<dbReference type="RefSeq" id="WP_146320830.1">
    <property type="nucleotide sequence ID" value="NZ_CP042305.1"/>
</dbReference>
<dbReference type="OrthoDB" id="7632583at2"/>
<reference evidence="2 3" key="1">
    <citation type="submission" date="2019-07" db="EMBL/GenBank/DDBJ databases">
        <title>Full genome sequence of Humibacter sp. WJ7-1.</title>
        <authorList>
            <person name="Im W.-T."/>
        </authorList>
    </citation>
    <scope>NUCLEOTIDE SEQUENCE [LARGE SCALE GENOMIC DNA]</scope>
    <source>
        <strain evidence="2 3">WJ7-1</strain>
    </source>
</reference>
<gene>
    <name evidence="2" type="ORF">FPZ11_10870</name>
</gene>
<dbReference type="InterPro" id="IPR031876">
    <property type="entry name" value="DUF4760"/>
</dbReference>
<proteinExistence type="predicted"/>
<evidence type="ECO:0000256" key="1">
    <source>
        <dbReference type="SAM" id="Phobius"/>
    </source>
</evidence>
<name>A0A5B8M5W4_9MICO</name>
<accession>A0A5B8M5W4</accession>
<dbReference type="AlphaFoldDB" id="A0A5B8M5W4"/>
<keyword evidence="3" id="KW-1185">Reference proteome</keyword>
<evidence type="ECO:0000313" key="2">
    <source>
        <dbReference type="EMBL" id="QDZ15195.1"/>
    </source>
</evidence>
<dbReference type="EMBL" id="CP042305">
    <property type="protein sequence ID" value="QDZ15195.1"/>
    <property type="molecule type" value="Genomic_DNA"/>
</dbReference>
<evidence type="ECO:0000313" key="3">
    <source>
        <dbReference type="Proteomes" id="UP000320216"/>
    </source>
</evidence>
<protein>
    <submittedName>
        <fullName evidence="2">DUF4760 domain-containing protein</fullName>
    </submittedName>
</protein>
<keyword evidence="1" id="KW-1133">Transmembrane helix</keyword>
<feature type="transmembrane region" description="Helical" evidence="1">
    <location>
        <begin position="6"/>
        <end position="27"/>
    </location>
</feature>
<keyword evidence="1" id="KW-0472">Membrane</keyword>
<dbReference type="KEGG" id="huw:FPZ11_10870"/>
<sequence length="163" mass="18181">MDATATATWVLVGVSLLSAGFIGWQLIDATRARNAQTTFLRRQETMRVYVSGRAGQGGSGVELPRDSDPDAVAALIEKAKTDELSRRAIRDYLNYWESIATGARFGVLDRDMLAAQVGPKLEHIWTSYSPYIQWIRSTEVPPTFMVELEGLLREWRKASMSVA</sequence>
<dbReference type="Proteomes" id="UP000320216">
    <property type="component" value="Chromosome"/>
</dbReference>
<keyword evidence="1" id="KW-0812">Transmembrane</keyword>
<organism evidence="2 3">
    <name type="scientific">Humibacter ginsenosidimutans</name>
    <dbReference type="NCBI Taxonomy" id="2599293"/>
    <lineage>
        <taxon>Bacteria</taxon>
        <taxon>Bacillati</taxon>
        <taxon>Actinomycetota</taxon>
        <taxon>Actinomycetes</taxon>
        <taxon>Micrococcales</taxon>
        <taxon>Microbacteriaceae</taxon>
        <taxon>Humibacter</taxon>
    </lineage>
</organism>